<evidence type="ECO:0000256" key="1">
    <source>
        <dbReference type="ARBA" id="ARBA00023180"/>
    </source>
</evidence>
<dbReference type="EMBL" id="KD278363">
    <property type="protein sequence ID" value="EMS46060.1"/>
    <property type="molecule type" value="Genomic_DNA"/>
</dbReference>
<accession>M7Z167</accession>
<proteinExistence type="predicted"/>
<gene>
    <name evidence="3" type="ORF">TRIUR3_05489</name>
</gene>
<dbReference type="OMA" id="IECGEFG"/>
<dbReference type="Pfam" id="PF14380">
    <property type="entry name" value="WAK_assoc"/>
    <property type="match status" value="1"/>
</dbReference>
<keyword evidence="1" id="KW-0325">Glycoprotein</keyword>
<protein>
    <recommendedName>
        <fullName evidence="2">Wall-associated receptor kinase C-terminal domain-containing protein</fullName>
    </recommendedName>
</protein>
<dbReference type="PANTHER" id="PTHR33138:SF56">
    <property type="entry name" value="OS01G0137282 PROTEIN"/>
    <property type="match status" value="1"/>
</dbReference>
<evidence type="ECO:0000259" key="2">
    <source>
        <dbReference type="Pfam" id="PF14380"/>
    </source>
</evidence>
<dbReference type="AlphaFoldDB" id="M7Z167"/>
<reference evidence="3" key="1">
    <citation type="journal article" date="2013" name="Nature">
        <title>Draft genome of the wheat A-genome progenitor Triticum urartu.</title>
        <authorList>
            <person name="Ling H.Q."/>
            <person name="Zhao S."/>
            <person name="Liu D."/>
            <person name="Wang J."/>
            <person name="Sun H."/>
            <person name="Zhang C."/>
            <person name="Fan H."/>
            <person name="Li D."/>
            <person name="Dong L."/>
            <person name="Tao Y."/>
            <person name="Gao C."/>
            <person name="Wu H."/>
            <person name="Li Y."/>
            <person name="Cui Y."/>
            <person name="Guo X."/>
            <person name="Zheng S."/>
            <person name="Wang B."/>
            <person name="Yu K."/>
            <person name="Liang Q."/>
            <person name="Yang W."/>
            <person name="Lou X."/>
            <person name="Chen J."/>
            <person name="Feng M."/>
            <person name="Jian J."/>
            <person name="Zhang X."/>
            <person name="Luo G."/>
            <person name="Jiang Y."/>
            <person name="Liu J."/>
            <person name="Wang Z."/>
            <person name="Sha Y."/>
            <person name="Zhang B."/>
            <person name="Wu H."/>
            <person name="Tang D."/>
            <person name="Shen Q."/>
            <person name="Xue P."/>
            <person name="Zou S."/>
            <person name="Wang X."/>
            <person name="Liu X."/>
            <person name="Wang F."/>
            <person name="Yang Y."/>
            <person name="An X."/>
            <person name="Dong Z."/>
            <person name="Zhang K."/>
            <person name="Zhang X."/>
            <person name="Luo M.C."/>
            <person name="Dvorak J."/>
            <person name="Tong Y."/>
            <person name="Wang J."/>
            <person name="Yang H."/>
            <person name="Li Z."/>
            <person name="Wang D."/>
            <person name="Zhang A."/>
            <person name="Wang J."/>
        </authorList>
    </citation>
    <scope>NUCLEOTIDE SEQUENCE</scope>
</reference>
<organism evidence="3">
    <name type="scientific">Triticum urartu</name>
    <name type="common">Red wild einkorn</name>
    <name type="synonym">Crithodium urartu</name>
    <dbReference type="NCBI Taxonomy" id="4572"/>
    <lineage>
        <taxon>Eukaryota</taxon>
        <taxon>Viridiplantae</taxon>
        <taxon>Streptophyta</taxon>
        <taxon>Embryophyta</taxon>
        <taxon>Tracheophyta</taxon>
        <taxon>Spermatophyta</taxon>
        <taxon>Magnoliopsida</taxon>
        <taxon>Liliopsida</taxon>
        <taxon>Poales</taxon>
        <taxon>Poaceae</taxon>
        <taxon>BOP clade</taxon>
        <taxon>Pooideae</taxon>
        <taxon>Triticodae</taxon>
        <taxon>Triticeae</taxon>
        <taxon>Triticinae</taxon>
        <taxon>Triticum</taxon>
    </lineage>
</organism>
<evidence type="ECO:0000313" key="3">
    <source>
        <dbReference type="EMBL" id="EMS46060.1"/>
    </source>
</evidence>
<sequence length="235" mass="25450">MAILLLLLLLASVLPLPPVASTEDVATCSPMACGNLTIAYPFWLEDAGRQPCGRSSFGAYQVVQVFPENSSFIAVDNNLQLDDGCPRYWFNISLGLGLSPFVISNKNSELLVLNKCTEQRVTPPGFNRTRYANESFYRLGGVYGDHQREQSRLPPSCRVAVVPVLGFADGSDYVPIMRQGFLLEWTVASGDCSKCVASGGRCSYGNDGTGFSCHCSDGVRLIECGEFGDSTLHPS</sequence>
<dbReference type="InterPro" id="IPR032872">
    <property type="entry name" value="WAK_assoc_C"/>
</dbReference>
<dbReference type="PANTHER" id="PTHR33138">
    <property type="entry name" value="OS01G0690200 PROTEIN"/>
    <property type="match status" value="1"/>
</dbReference>
<dbReference type="STRING" id="4572.M7Z167"/>
<feature type="domain" description="Wall-associated receptor kinase C-terminal" evidence="2">
    <location>
        <begin position="141"/>
        <end position="218"/>
    </location>
</feature>
<name>M7Z167_TRIUA</name>
<dbReference type="eggNOG" id="KOG1187">
    <property type="taxonomic scope" value="Eukaryota"/>
</dbReference>